<keyword evidence="4 7" id="KW-0812">Transmembrane</keyword>
<keyword evidence="5 7" id="KW-1133">Transmembrane helix</keyword>
<evidence type="ECO:0000313" key="10">
    <source>
        <dbReference type="Proteomes" id="UP000315628"/>
    </source>
</evidence>
<dbReference type="AlphaFoldDB" id="A0A560WHC0"/>
<name>A0A560WHC0_9MICO</name>
<dbReference type="OrthoDB" id="9775268at2"/>
<feature type="domain" description="Major facilitator superfamily (MFS) profile" evidence="8">
    <location>
        <begin position="179"/>
        <end position="431"/>
    </location>
</feature>
<proteinExistence type="predicted"/>
<sequence length="431" mass="45098">MSPTFASLSIRNYRVWALGALISNVGTWMGRVSQDWVVLTELTDHSASALGIVTGLQFLPVLLLAPWSGAVTDQLPKRTLLMVTQTVLLLSALIGGVLVLTGTAQLWHFYALALLTGVATAFDNPARQTFVGEMVPSTRLPNAVALNSASFNLGRLVGPAVAGVSIAAVGSGPTMLANAATFAAVLLSLAALRAADLTPAPRAARRGSISEGLRYVRGRPDLQLVMLLIFVLGTFGMNFQITIALMATQVFDKGSQEYGLLGSVMAIGSLAAALLAARRSEPRLRVLLLALLGFTVAAGAAALAPGYLAFAVALAACGLTALTAMTTANAMVQMRTDPAMRGRVMALYMAIFFGGTPIGAPVVGWIGDVLGPRWTIGVGAIAIALTLAAVSVWLAHRENVSVSYESARRPRIVVTSTPVRRPTHTMPEAAR</sequence>
<feature type="transmembrane region" description="Helical" evidence="7">
    <location>
        <begin position="310"/>
        <end position="332"/>
    </location>
</feature>
<comment type="subcellular location">
    <subcellularLocation>
        <location evidence="1">Cell membrane</location>
        <topology evidence="1">Multi-pass membrane protein</topology>
    </subcellularLocation>
</comment>
<feature type="transmembrane region" description="Helical" evidence="7">
    <location>
        <begin position="12"/>
        <end position="29"/>
    </location>
</feature>
<feature type="transmembrane region" description="Helical" evidence="7">
    <location>
        <begin position="224"/>
        <end position="246"/>
    </location>
</feature>
<dbReference type="Proteomes" id="UP000315628">
    <property type="component" value="Unassembled WGS sequence"/>
</dbReference>
<dbReference type="InterPro" id="IPR010290">
    <property type="entry name" value="TM_effector"/>
</dbReference>
<feature type="transmembrane region" description="Helical" evidence="7">
    <location>
        <begin position="258"/>
        <end position="277"/>
    </location>
</feature>
<dbReference type="GO" id="GO:0022857">
    <property type="term" value="F:transmembrane transporter activity"/>
    <property type="evidence" value="ECO:0007669"/>
    <property type="project" value="InterPro"/>
</dbReference>
<evidence type="ECO:0000313" key="9">
    <source>
        <dbReference type="EMBL" id="TWD17083.1"/>
    </source>
</evidence>
<dbReference type="PROSITE" id="PS50850">
    <property type="entry name" value="MFS"/>
    <property type="match status" value="1"/>
</dbReference>
<evidence type="ECO:0000256" key="5">
    <source>
        <dbReference type="ARBA" id="ARBA00022989"/>
    </source>
</evidence>
<keyword evidence="10" id="KW-1185">Reference proteome</keyword>
<organism evidence="9 10">
    <name type="scientific">Marihabitans asiaticum</name>
    <dbReference type="NCBI Taxonomy" id="415218"/>
    <lineage>
        <taxon>Bacteria</taxon>
        <taxon>Bacillati</taxon>
        <taxon>Actinomycetota</taxon>
        <taxon>Actinomycetes</taxon>
        <taxon>Micrococcales</taxon>
        <taxon>Intrasporangiaceae</taxon>
        <taxon>Marihabitans</taxon>
    </lineage>
</organism>
<dbReference type="SUPFAM" id="SSF103473">
    <property type="entry name" value="MFS general substrate transporter"/>
    <property type="match status" value="1"/>
</dbReference>
<evidence type="ECO:0000259" key="8">
    <source>
        <dbReference type="PROSITE" id="PS50850"/>
    </source>
</evidence>
<protein>
    <submittedName>
        <fullName evidence="9">Putative MFS family arabinose efflux permease</fullName>
    </submittedName>
</protein>
<dbReference type="PANTHER" id="PTHR23513:SF11">
    <property type="entry name" value="STAPHYLOFERRIN A TRANSPORTER"/>
    <property type="match status" value="1"/>
</dbReference>
<evidence type="ECO:0000256" key="7">
    <source>
        <dbReference type="SAM" id="Phobius"/>
    </source>
</evidence>
<evidence type="ECO:0000256" key="6">
    <source>
        <dbReference type="ARBA" id="ARBA00023136"/>
    </source>
</evidence>
<evidence type="ECO:0000256" key="1">
    <source>
        <dbReference type="ARBA" id="ARBA00004651"/>
    </source>
</evidence>
<keyword evidence="2" id="KW-0813">Transport</keyword>
<dbReference type="InterPro" id="IPR020846">
    <property type="entry name" value="MFS_dom"/>
</dbReference>
<dbReference type="Gene3D" id="1.20.1250.20">
    <property type="entry name" value="MFS general substrate transporter like domains"/>
    <property type="match status" value="1"/>
</dbReference>
<evidence type="ECO:0000256" key="4">
    <source>
        <dbReference type="ARBA" id="ARBA00022692"/>
    </source>
</evidence>
<evidence type="ECO:0000256" key="2">
    <source>
        <dbReference type="ARBA" id="ARBA00022448"/>
    </source>
</evidence>
<feature type="transmembrane region" description="Helical" evidence="7">
    <location>
        <begin position="49"/>
        <end position="67"/>
    </location>
</feature>
<feature type="transmembrane region" description="Helical" evidence="7">
    <location>
        <begin position="284"/>
        <end position="304"/>
    </location>
</feature>
<dbReference type="Pfam" id="PF05977">
    <property type="entry name" value="MFS_3"/>
    <property type="match status" value="1"/>
</dbReference>
<feature type="transmembrane region" description="Helical" evidence="7">
    <location>
        <begin position="344"/>
        <end position="367"/>
    </location>
</feature>
<accession>A0A560WHC0</accession>
<dbReference type="EMBL" id="VIUW01000001">
    <property type="protein sequence ID" value="TWD17083.1"/>
    <property type="molecule type" value="Genomic_DNA"/>
</dbReference>
<feature type="transmembrane region" description="Helical" evidence="7">
    <location>
        <begin position="79"/>
        <end position="100"/>
    </location>
</feature>
<reference evidence="9 10" key="1">
    <citation type="submission" date="2019-06" db="EMBL/GenBank/DDBJ databases">
        <title>Sequencing the genomes of 1000 actinobacteria strains.</title>
        <authorList>
            <person name="Klenk H.-P."/>
        </authorList>
    </citation>
    <scope>NUCLEOTIDE SEQUENCE [LARGE SCALE GENOMIC DNA]</scope>
    <source>
        <strain evidence="9 10">DSM 18935</strain>
    </source>
</reference>
<keyword evidence="6 7" id="KW-0472">Membrane</keyword>
<keyword evidence="3" id="KW-1003">Cell membrane</keyword>
<dbReference type="RefSeq" id="WP_144855480.1">
    <property type="nucleotide sequence ID" value="NZ_BAAAYT010000002.1"/>
</dbReference>
<evidence type="ECO:0000256" key="3">
    <source>
        <dbReference type="ARBA" id="ARBA00022475"/>
    </source>
</evidence>
<dbReference type="GO" id="GO:0005886">
    <property type="term" value="C:plasma membrane"/>
    <property type="evidence" value="ECO:0007669"/>
    <property type="project" value="UniProtKB-SubCell"/>
</dbReference>
<feature type="transmembrane region" description="Helical" evidence="7">
    <location>
        <begin position="373"/>
        <end position="395"/>
    </location>
</feature>
<gene>
    <name evidence="9" type="ORF">FB557_0641</name>
</gene>
<comment type="caution">
    <text evidence="9">The sequence shown here is derived from an EMBL/GenBank/DDBJ whole genome shotgun (WGS) entry which is preliminary data.</text>
</comment>
<dbReference type="InterPro" id="IPR036259">
    <property type="entry name" value="MFS_trans_sf"/>
</dbReference>
<feature type="transmembrane region" description="Helical" evidence="7">
    <location>
        <begin position="175"/>
        <end position="195"/>
    </location>
</feature>
<dbReference type="CDD" id="cd06173">
    <property type="entry name" value="MFS_MefA_like"/>
    <property type="match status" value="1"/>
</dbReference>
<dbReference type="PANTHER" id="PTHR23513">
    <property type="entry name" value="INTEGRAL MEMBRANE EFFLUX PROTEIN-RELATED"/>
    <property type="match status" value="1"/>
</dbReference>